<feature type="signal peptide" evidence="1">
    <location>
        <begin position="1"/>
        <end position="27"/>
    </location>
</feature>
<proteinExistence type="predicted"/>
<dbReference type="Proteomes" id="UP000315908">
    <property type="component" value="Unassembled WGS sequence"/>
</dbReference>
<feature type="chain" id="PRO_5021934360" evidence="1">
    <location>
        <begin position="28"/>
        <end position="216"/>
    </location>
</feature>
<accession>A0A562M866</accession>
<organism evidence="2 3">
    <name type="scientific">Sphingobacterium siyangense</name>
    <dbReference type="NCBI Taxonomy" id="459529"/>
    <lineage>
        <taxon>Bacteria</taxon>
        <taxon>Pseudomonadati</taxon>
        <taxon>Bacteroidota</taxon>
        <taxon>Sphingobacteriia</taxon>
        <taxon>Sphingobacteriales</taxon>
        <taxon>Sphingobacteriaceae</taxon>
        <taxon>Sphingobacterium</taxon>
    </lineage>
</organism>
<dbReference type="OrthoDB" id="960317at2"/>
<dbReference type="RefSeq" id="WP_145330124.1">
    <property type="nucleotide sequence ID" value="NZ_JBPFPU010000040.1"/>
</dbReference>
<evidence type="ECO:0000313" key="3">
    <source>
        <dbReference type="Proteomes" id="UP000315908"/>
    </source>
</evidence>
<sequence length="216" mass="24195">MNSLKAILKLSKLVTIFSILFFTMSCSKDSTVTPEPESVAKPYNAVAAFTSTDAYFELYIYRFDDATQTWGKRIRAHYPTVSLTDTTYMGFTNPYVTDSGVNLFQMVTLYSDKIGSTNIKTAGINVDQVLQFLPNENNDKIGKVTVKEQQVKIYKKTESAEERKDMEFFEIGISGSGTYDLNEGVIDLEVNFNESAIGGANKVTRKYKLSTKALEL</sequence>
<dbReference type="EMBL" id="VLKR01000033">
    <property type="protein sequence ID" value="TWI16119.1"/>
    <property type="molecule type" value="Genomic_DNA"/>
</dbReference>
<protein>
    <submittedName>
        <fullName evidence="2">Uncharacterized protein</fullName>
    </submittedName>
</protein>
<dbReference type="AlphaFoldDB" id="A0A562M866"/>
<reference evidence="2 3" key="1">
    <citation type="journal article" date="2015" name="Stand. Genomic Sci.">
        <title>Genomic Encyclopedia of Bacterial and Archaeal Type Strains, Phase III: the genomes of soil and plant-associated and newly described type strains.</title>
        <authorList>
            <person name="Whitman W.B."/>
            <person name="Woyke T."/>
            <person name="Klenk H.P."/>
            <person name="Zhou Y."/>
            <person name="Lilburn T.G."/>
            <person name="Beck B.J."/>
            <person name="De Vos P."/>
            <person name="Vandamme P."/>
            <person name="Eisen J.A."/>
            <person name="Garrity G."/>
            <person name="Hugenholtz P."/>
            <person name="Kyrpides N.C."/>
        </authorList>
    </citation>
    <scope>NUCLEOTIDE SEQUENCE [LARGE SCALE GENOMIC DNA]</scope>
    <source>
        <strain evidence="2 3">CGMCC 1.6855</strain>
    </source>
</reference>
<comment type="caution">
    <text evidence="2">The sequence shown here is derived from an EMBL/GenBank/DDBJ whole genome shotgun (WGS) entry which is preliminary data.</text>
</comment>
<keyword evidence="1" id="KW-0732">Signal</keyword>
<gene>
    <name evidence="2" type="ORF">IQ31_04572</name>
</gene>
<dbReference type="PROSITE" id="PS51257">
    <property type="entry name" value="PROKAR_LIPOPROTEIN"/>
    <property type="match status" value="1"/>
</dbReference>
<evidence type="ECO:0000313" key="2">
    <source>
        <dbReference type="EMBL" id="TWI16119.1"/>
    </source>
</evidence>
<name>A0A562M866_9SPHI</name>
<evidence type="ECO:0000256" key="1">
    <source>
        <dbReference type="SAM" id="SignalP"/>
    </source>
</evidence>